<feature type="signal peptide" evidence="8">
    <location>
        <begin position="1"/>
        <end position="20"/>
    </location>
</feature>
<dbReference type="InterPro" id="IPR003593">
    <property type="entry name" value="AAA+_ATPase"/>
</dbReference>
<comment type="caution">
    <text evidence="10">The sequence shown here is derived from an EMBL/GenBank/DDBJ whole genome shotgun (WGS) entry which is preliminary data.</text>
</comment>
<comment type="catalytic activity">
    <reaction evidence="6">
        <text>ATP + H2O = ADP + phosphate + H(+)</text>
        <dbReference type="Rhea" id="RHEA:13065"/>
        <dbReference type="ChEBI" id="CHEBI:15377"/>
        <dbReference type="ChEBI" id="CHEBI:15378"/>
        <dbReference type="ChEBI" id="CHEBI:30616"/>
        <dbReference type="ChEBI" id="CHEBI:43474"/>
        <dbReference type="ChEBI" id="CHEBI:456216"/>
    </reaction>
</comment>
<dbReference type="Pfam" id="PF25568">
    <property type="entry name" value="AAA_lid_At3g28540"/>
    <property type="match status" value="1"/>
</dbReference>
<sequence>MKEYWTSLASLLGVLAFCQSLMNSVFPPELRYASLKLINRFFQLFSSFCYFDITEIDGVNTNELYNAVQLYLSSSSSSVSSSTRLSLTRALNSSSITFGLSTNDSIVDTFNSATVLWEHIVTQRQSQTFAWRPMPEEKRGFTLRIKKRDKSLILDSYLDHIVEKAEEIRRRNQDRLLYTNSRGGGGGGGLDSRGLPWESVPFKHPSTFETLAMDPVKKREIMEDLKDFTECRSFYQRTGRAWKRGYLLHGPPGTGKSSMIAAMANYLGYDIYDLELTEVKSNSELRKLLMKTSSKSIIVIEDIDCSINLTNRGKKFNEPEMALTGSGLGDESVNGDTITLSGLLNFTDGLWSCCGSERIFVFTTNHIEKLDPALLRSGRMDMHVYMSYCTFPSLKILLRNYLGYEEGDLSDVVLRELEGVVEKAEITPADVSEVLIKNRRDKERAVRELLEDLKRRAERNEKKGKLRGQNGSVTVADDDVEEQEKRALDSPYGEEEEEIEDSICKISEE</sequence>
<dbReference type="Proteomes" id="UP000824890">
    <property type="component" value="Unassembled WGS sequence"/>
</dbReference>
<dbReference type="Pfam" id="PF00004">
    <property type="entry name" value="AAA"/>
    <property type="match status" value="1"/>
</dbReference>
<gene>
    <name evidence="10" type="ORF">HID58_001543</name>
</gene>
<evidence type="ECO:0000256" key="3">
    <source>
        <dbReference type="ARBA" id="ARBA00022801"/>
    </source>
</evidence>
<dbReference type="PANTHER" id="PTHR23070">
    <property type="entry name" value="BCS1 AAA-TYPE ATPASE"/>
    <property type="match status" value="1"/>
</dbReference>
<keyword evidence="5" id="KW-0460">Magnesium</keyword>
<comment type="similarity">
    <text evidence="2">Belongs to the AAA ATPase family. BCS1 subfamily.</text>
</comment>
<proteinExistence type="inferred from homology"/>
<dbReference type="Gene3D" id="3.40.50.300">
    <property type="entry name" value="P-loop containing nucleotide triphosphate hydrolases"/>
    <property type="match status" value="1"/>
</dbReference>
<dbReference type="InterPro" id="IPR027417">
    <property type="entry name" value="P-loop_NTPase"/>
</dbReference>
<accession>A0ABQ8EK10</accession>
<keyword evidence="11" id="KW-1185">Reference proteome</keyword>
<keyword evidence="4" id="KW-0547">Nucleotide-binding</keyword>
<evidence type="ECO:0000313" key="11">
    <source>
        <dbReference type="Proteomes" id="UP000824890"/>
    </source>
</evidence>
<feature type="compositionally biased region" description="Acidic residues" evidence="7">
    <location>
        <begin position="492"/>
        <end position="501"/>
    </location>
</feature>
<evidence type="ECO:0000313" key="10">
    <source>
        <dbReference type="EMBL" id="KAH0941906.1"/>
    </source>
</evidence>
<keyword evidence="8" id="KW-0732">Signal</keyword>
<feature type="region of interest" description="Disordered" evidence="7">
    <location>
        <begin position="460"/>
        <end position="509"/>
    </location>
</feature>
<comment type="cofactor">
    <cofactor evidence="1">
        <name>Mg(2+)</name>
        <dbReference type="ChEBI" id="CHEBI:18420"/>
    </cofactor>
</comment>
<evidence type="ECO:0000256" key="8">
    <source>
        <dbReference type="SAM" id="SignalP"/>
    </source>
</evidence>
<evidence type="ECO:0000259" key="9">
    <source>
        <dbReference type="SMART" id="SM00382"/>
    </source>
</evidence>
<name>A0ABQ8EK10_BRANA</name>
<reference evidence="10 11" key="1">
    <citation type="submission" date="2021-05" db="EMBL/GenBank/DDBJ databases">
        <title>Genome Assembly of Synthetic Allotetraploid Brassica napus Reveals Homoeologous Exchanges between Subgenomes.</title>
        <authorList>
            <person name="Davis J.T."/>
        </authorList>
    </citation>
    <scope>NUCLEOTIDE SEQUENCE [LARGE SCALE GENOMIC DNA]</scope>
    <source>
        <strain evidence="11">cv. Da-Ae</strain>
        <tissue evidence="10">Seedling</tissue>
    </source>
</reference>
<dbReference type="Gene3D" id="6.10.280.40">
    <property type="match status" value="1"/>
</dbReference>
<dbReference type="SUPFAM" id="SSF52540">
    <property type="entry name" value="P-loop containing nucleoside triphosphate hydrolases"/>
    <property type="match status" value="1"/>
</dbReference>
<protein>
    <recommendedName>
        <fullName evidence="9">AAA+ ATPase domain-containing protein</fullName>
    </recommendedName>
</protein>
<dbReference type="InterPro" id="IPR025753">
    <property type="entry name" value="AAA_N_dom"/>
</dbReference>
<keyword evidence="4" id="KW-0067">ATP-binding</keyword>
<feature type="chain" id="PRO_5046025265" description="AAA+ ATPase domain-containing protein" evidence="8">
    <location>
        <begin position="21"/>
        <end position="509"/>
    </location>
</feature>
<dbReference type="InterPro" id="IPR050747">
    <property type="entry name" value="Mitochondrial_chaperone_BCS1"/>
</dbReference>
<evidence type="ECO:0000256" key="1">
    <source>
        <dbReference type="ARBA" id="ARBA00001946"/>
    </source>
</evidence>
<evidence type="ECO:0000256" key="6">
    <source>
        <dbReference type="ARBA" id="ARBA00049360"/>
    </source>
</evidence>
<evidence type="ECO:0000256" key="2">
    <source>
        <dbReference type="ARBA" id="ARBA00007448"/>
    </source>
</evidence>
<dbReference type="SMART" id="SM00382">
    <property type="entry name" value="AAA"/>
    <property type="match status" value="1"/>
</dbReference>
<organism evidence="10 11">
    <name type="scientific">Brassica napus</name>
    <name type="common">Rape</name>
    <dbReference type="NCBI Taxonomy" id="3708"/>
    <lineage>
        <taxon>Eukaryota</taxon>
        <taxon>Viridiplantae</taxon>
        <taxon>Streptophyta</taxon>
        <taxon>Embryophyta</taxon>
        <taxon>Tracheophyta</taxon>
        <taxon>Spermatophyta</taxon>
        <taxon>Magnoliopsida</taxon>
        <taxon>eudicotyledons</taxon>
        <taxon>Gunneridae</taxon>
        <taxon>Pentapetalae</taxon>
        <taxon>rosids</taxon>
        <taxon>malvids</taxon>
        <taxon>Brassicales</taxon>
        <taxon>Brassicaceae</taxon>
        <taxon>Brassiceae</taxon>
        <taxon>Brassica</taxon>
    </lineage>
</organism>
<dbReference type="EMBL" id="JAGKQM010000001">
    <property type="protein sequence ID" value="KAH0941906.1"/>
    <property type="molecule type" value="Genomic_DNA"/>
</dbReference>
<dbReference type="Pfam" id="PF14363">
    <property type="entry name" value="AAA_assoc"/>
    <property type="match status" value="1"/>
</dbReference>
<dbReference type="CDD" id="cd19510">
    <property type="entry name" value="RecA-like_BCS1"/>
    <property type="match status" value="1"/>
</dbReference>
<dbReference type="InterPro" id="IPR003959">
    <property type="entry name" value="ATPase_AAA_core"/>
</dbReference>
<evidence type="ECO:0000256" key="4">
    <source>
        <dbReference type="ARBA" id="ARBA00022840"/>
    </source>
</evidence>
<evidence type="ECO:0000256" key="7">
    <source>
        <dbReference type="SAM" id="MobiDB-lite"/>
    </source>
</evidence>
<feature type="domain" description="AAA+ ATPase" evidence="9">
    <location>
        <begin position="242"/>
        <end position="390"/>
    </location>
</feature>
<keyword evidence="3" id="KW-0378">Hydrolase</keyword>
<dbReference type="InterPro" id="IPR058017">
    <property type="entry name" value="At3g28540-like_C"/>
</dbReference>
<evidence type="ECO:0000256" key="5">
    <source>
        <dbReference type="ARBA" id="ARBA00022842"/>
    </source>
</evidence>